<evidence type="ECO:0000313" key="1">
    <source>
        <dbReference type="EMBL" id="MFD2264365.1"/>
    </source>
</evidence>
<organism evidence="1 2">
    <name type="scientific">Lacibacterium aquatile</name>
    <dbReference type="NCBI Taxonomy" id="1168082"/>
    <lineage>
        <taxon>Bacteria</taxon>
        <taxon>Pseudomonadati</taxon>
        <taxon>Pseudomonadota</taxon>
        <taxon>Alphaproteobacteria</taxon>
        <taxon>Rhodospirillales</taxon>
        <taxon>Rhodospirillaceae</taxon>
    </lineage>
</organism>
<gene>
    <name evidence="1" type="ORF">ACFSM5_15785</name>
</gene>
<dbReference type="EMBL" id="JBHUIP010000013">
    <property type="protein sequence ID" value="MFD2264365.1"/>
    <property type="molecule type" value="Genomic_DNA"/>
</dbReference>
<evidence type="ECO:0008006" key="3">
    <source>
        <dbReference type="Google" id="ProtNLM"/>
    </source>
</evidence>
<dbReference type="RefSeq" id="WP_379877447.1">
    <property type="nucleotide sequence ID" value="NZ_JBHUIP010000013.1"/>
</dbReference>
<accession>A0ABW5DU43</accession>
<dbReference type="Proteomes" id="UP001597295">
    <property type="component" value="Unassembled WGS sequence"/>
</dbReference>
<proteinExistence type="predicted"/>
<evidence type="ECO:0000313" key="2">
    <source>
        <dbReference type="Proteomes" id="UP001597295"/>
    </source>
</evidence>
<reference evidence="2" key="1">
    <citation type="journal article" date="2019" name="Int. J. Syst. Evol. Microbiol.">
        <title>The Global Catalogue of Microorganisms (GCM) 10K type strain sequencing project: providing services to taxonomists for standard genome sequencing and annotation.</title>
        <authorList>
            <consortium name="The Broad Institute Genomics Platform"/>
            <consortium name="The Broad Institute Genome Sequencing Center for Infectious Disease"/>
            <person name="Wu L."/>
            <person name="Ma J."/>
        </authorList>
    </citation>
    <scope>NUCLEOTIDE SEQUENCE [LARGE SCALE GENOMIC DNA]</scope>
    <source>
        <strain evidence="2">CGMCC 1.19062</strain>
    </source>
</reference>
<protein>
    <recommendedName>
        <fullName evidence="3">Tail fiber assembly protein</fullName>
    </recommendedName>
</protein>
<comment type="caution">
    <text evidence="1">The sequence shown here is derived from an EMBL/GenBank/DDBJ whole genome shotgun (WGS) entry which is preliminary data.</text>
</comment>
<name>A0ABW5DU43_9PROT</name>
<keyword evidence="2" id="KW-1185">Reference proteome</keyword>
<sequence length="187" mass="19843">MTVYYSAETGGFYVPEIHGDAIPPNAVMITRTEHAALLDGQSAGQQIMSDEDGRPILVDRPPPVLELVKARALRQIDWDAEQYRLTLVTPGSAQAMVYLAKEDEARRFVLDSAPDAENYPLLAAEVGVTAEDLPGVAAQVATLASAWRQAAAGIETIRLAGKKAVQEAENAASVEAVLAALAFPSAS</sequence>